<gene>
    <name evidence="1" type="ORF">EYF80_005020</name>
</gene>
<evidence type="ECO:0000313" key="1">
    <source>
        <dbReference type="EMBL" id="TNN84605.1"/>
    </source>
</evidence>
<organism evidence="1 2">
    <name type="scientific">Liparis tanakae</name>
    <name type="common">Tanaka's snailfish</name>
    <dbReference type="NCBI Taxonomy" id="230148"/>
    <lineage>
        <taxon>Eukaryota</taxon>
        <taxon>Metazoa</taxon>
        <taxon>Chordata</taxon>
        <taxon>Craniata</taxon>
        <taxon>Vertebrata</taxon>
        <taxon>Euteleostomi</taxon>
        <taxon>Actinopterygii</taxon>
        <taxon>Neopterygii</taxon>
        <taxon>Teleostei</taxon>
        <taxon>Neoteleostei</taxon>
        <taxon>Acanthomorphata</taxon>
        <taxon>Eupercaria</taxon>
        <taxon>Perciformes</taxon>
        <taxon>Cottioidei</taxon>
        <taxon>Cottales</taxon>
        <taxon>Liparidae</taxon>
        <taxon>Liparis</taxon>
    </lineage>
</organism>
<proteinExistence type="predicted"/>
<comment type="caution">
    <text evidence="1">The sequence shown here is derived from an EMBL/GenBank/DDBJ whole genome shotgun (WGS) entry which is preliminary data.</text>
</comment>
<reference evidence="1 2" key="1">
    <citation type="submission" date="2019-03" db="EMBL/GenBank/DDBJ databases">
        <title>First draft genome of Liparis tanakae, snailfish: a comprehensive survey of snailfish specific genes.</title>
        <authorList>
            <person name="Kim W."/>
            <person name="Song I."/>
            <person name="Jeong J.-H."/>
            <person name="Kim D."/>
            <person name="Kim S."/>
            <person name="Ryu S."/>
            <person name="Song J.Y."/>
            <person name="Lee S.K."/>
        </authorList>
    </citation>
    <scope>NUCLEOTIDE SEQUENCE [LARGE SCALE GENOMIC DNA]</scope>
    <source>
        <tissue evidence="1">Muscle</tissue>
    </source>
</reference>
<dbReference type="AlphaFoldDB" id="A0A4Z2J2N1"/>
<dbReference type="EMBL" id="SRLO01000025">
    <property type="protein sequence ID" value="TNN84605.1"/>
    <property type="molecule type" value="Genomic_DNA"/>
</dbReference>
<protein>
    <submittedName>
        <fullName evidence="1">Uncharacterized protein</fullName>
    </submittedName>
</protein>
<evidence type="ECO:0000313" key="2">
    <source>
        <dbReference type="Proteomes" id="UP000314294"/>
    </source>
</evidence>
<name>A0A4Z2J2N1_9TELE</name>
<accession>A0A4Z2J2N1</accession>
<keyword evidence="2" id="KW-1185">Reference proteome</keyword>
<sequence length="62" mass="6773">MSTAFGVLIGRFDVVSSVGSFSSEARWGQNKNTIWLLSEKLQRRDKAASASVDPKLTLSSIK</sequence>
<dbReference type="Proteomes" id="UP000314294">
    <property type="component" value="Unassembled WGS sequence"/>
</dbReference>